<organism evidence="1 2">
    <name type="scientific">Streptomyces coelicoflavus</name>
    <dbReference type="NCBI Taxonomy" id="285562"/>
    <lineage>
        <taxon>Bacteria</taxon>
        <taxon>Bacillati</taxon>
        <taxon>Actinomycetota</taxon>
        <taxon>Actinomycetes</taxon>
        <taxon>Kitasatosporales</taxon>
        <taxon>Streptomycetaceae</taxon>
        <taxon>Streptomyces</taxon>
    </lineage>
</organism>
<accession>A0A6N9UG39</accession>
<dbReference type="Proteomes" id="UP000469545">
    <property type="component" value="Unassembled WGS sequence"/>
</dbReference>
<reference evidence="1 2" key="1">
    <citation type="submission" date="2020-01" db="EMBL/GenBank/DDBJ databases">
        <title>Insect and environment-associated Actinomycetes.</title>
        <authorList>
            <person name="Currrie C."/>
            <person name="Chevrette M."/>
            <person name="Carlson C."/>
            <person name="Stubbendieck R."/>
            <person name="Wendt-Pienkowski E."/>
        </authorList>
    </citation>
    <scope>NUCLEOTIDE SEQUENCE [LARGE SCALE GENOMIC DNA]</scope>
    <source>
        <strain evidence="1 2">SID14172</strain>
    </source>
</reference>
<protein>
    <submittedName>
        <fullName evidence="1">Uncharacterized protein</fullName>
    </submittedName>
</protein>
<keyword evidence="2" id="KW-1185">Reference proteome</keyword>
<name>A0A6N9UG39_9ACTN</name>
<dbReference type="EMBL" id="JAAGMB010000198">
    <property type="protein sequence ID" value="NEB16624.1"/>
    <property type="molecule type" value="Genomic_DNA"/>
</dbReference>
<sequence>MALYASDMPNRRRNHGPEELCAWIVQGVERLGVDTLRAWARFYAGHRVLESARVMTAPVQARHEQRFPRANRLVWASQMSANLLWRFPPTAEATARDAIEVDGGCPCQGTGEITLWGPGISMMCPVHSRAQIAAFRRGYQAGA</sequence>
<comment type="caution">
    <text evidence="1">The sequence shown here is derived from an EMBL/GenBank/DDBJ whole genome shotgun (WGS) entry which is preliminary data.</text>
</comment>
<proteinExistence type="predicted"/>
<gene>
    <name evidence="1" type="ORF">G3I46_08825</name>
</gene>
<evidence type="ECO:0000313" key="1">
    <source>
        <dbReference type="EMBL" id="NEB16624.1"/>
    </source>
</evidence>
<evidence type="ECO:0000313" key="2">
    <source>
        <dbReference type="Proteomes" id="UP000469545"/>
    </source>
</evidence>
<dbReference type="AlphaFoldDB" id="A0A6N9UG39"/>